<accession>A0A1G8M6S8</accession>
<proteinExistence type="inferred from homology"/>
<feature type="binding site" evidence="5">
    <location>
        <position position="105"/>
    </location>
    <ligand>
        <name>Mg(2+)</name>
        <dbReference type="ChEBI" id="CHEBI:18420"/>
        <label>1</label>
        <note>catalytic</note>
    </ligand>
</feature>
<protein>
    <submittedName>
        <fullName evidence="6">Fructose-1,6-bisphosphatase</fullName>
    </submittedName>
</protein>
<dbReference type="SUPFAM" id="SSF56655">
    <property type="entry name" value="Carbohydrate phosphatase"/>
    <property type="match status" value="1"/>
</dbReference>
<name>A0A1G8M6S8_9RHOB</name>
<dbReference type="EMBL" id="FNEB01000004">
    <property type="protein sequence ID" value="SDI63656.1"/>
    <property type="molecule type" value="Genomic_DNA"/>
</dbReference>
<dbReference type="PANTHER" id="PTHR20854:SF4">
    <property type="entry name" value="INOSITOL-1-MONOPHOSPHATASE-RELATED"/>
    <property type="match status" value="1"/>
</dbReference>
<comment type="similarity">
    <text evidence="1">Belongs to the inositol monophosphatase superfamily.</text>
</comment>
<evidence type="ECO:0000256" key="3">
    <source>
        <dbReference type="ARBA" id="ARBA00022801"/>
    </source>
</evidence>
<keyword evidence="2 5" id="KW-0479">Metal-binding</keyword>
<dbReference type="PANTHER" id="PTHR20854">
    <property type="entry name" value="INOSITOL MONOPHOSPHATASE"/>
    <property type="match status" value="1"/>
</dbReference>
<dbReference type="InterPro" id="IPR020550">
    <property type="entry name" value="Inositol_monophosphatase_CS"/>
</dbReference>
<dbReference type="InterPro" id="IPR020583">
    <property type="entry name" value="Inositol_monoP_metal-BS"/>
</dbReference>
<keyword evidence="7" id="KW-1185">Reference proteome</keyword>
<evidence type="ECO:0000313" key="7">
    <source>
        <dbReference type="Proteomes" id="UP000199340"/>
    </source>
</evidence>
<feature type="binding site" evidence="5">
    <location>
        <position position="108"/>
    </location>
    <ligand>
        <name>Mg(2+)</name>
        <dbReference type="ChEBI" id="CHEBI:18420"/>
        <label>1</label>
        <note>catalytic</note>
    </ligand>
</feature>
<dbReference type="Gene3D" id="3.40.190.80">
    <property type="match status" value="1"/>
</dbReference>
<dbReference type="PRINTS" id="PR00377">
    <property type="entry name" value="IMPHPHTASES"/>
</dbReference>
<dbReference type="PROSITE" id="PS00629">
    <property type="entry name" value="IMP_1"/>
    <property type="match status" value="1"/>
</dbReference>
<dbReference type="PROSITE" id="PS00630">
    <property type="entry name" value="IMP_2"/>
    <property type="match status" value="1"/>
</dbReference>
<dbReference type="GO" id="GO:0008934">
    <property type="term" value="F:inositol monophosphate 1-phosphatase activity"/>
    <property type="evidence" value="ECO:0007669"/>
    <property type="project" value="TreeGrafter"/>
</dbReference>
<organism evidence="6 7">
    <name type="scientific">Lutimaribacter saemankumensis</name>
    <dbReference type="NCBI Taxonomy" id="490829"/>
    <lineage>
        <taxon>Bacteria</taxon>
        <taxon>Pseudomonadati</taxon>
        <taxon>Pseudomonadota</taxon>
        <taxon>Alphaproteobacteria</taxon>
        <taxon>Rhodobacterales</taxon>
        <taxon>Roseobacteraceae</taxon>
        <taxon>Lutimaribacter</taxon>
    </lineage>
</organism>
<dbReference type="RefSeq" id="WP_090028419.1">
    <property type="nucleotide sequence ID" value="NZ_FNEB01000004.1"/>
</dbReference>
<dbReference type="GO" id="GO:0007165">
    <property type="term" value="P:signal transduction"/>
    <property type="evidence" value="ECO:0007669"/>
    <property type="project" value="TreeGrafter"/>
</dbReference>
<dbReference type="STRING" id="490829.SAMN05421850_10468"/>
<dbReference type="Proteomes" id="UP000199340">
    <property type="component" value="Unassembled WGS sequence"/>
</dbReference>
<dbReference type="InterPro" id="IPR000760">
    <property type="entry name" value="Inositol_monophosphatase-like"/>
</dbReference>
<dbReference type="OrthoDB" id="9785695at2"/>
<dbReference type="GO" id="GO:0006020">
    <property type="term" value="P:inositol metabolic process"/>
    <property type="evidence" value="ECO:0007669"/>
    <property type="project" value="TreeGrafter"/>
</dbReference>
<gene>
    <name evidence="6" type="ORF">SAMN05421850_10468</name>
</gene>
<comment type="cofactor">
    <cofactor evidence="5">
        <name>Mg(2+)</name>
        <dbReference type="ChEBI" id="CHEBI:18420"/>
    </cofactor>
</comment>
<evidence type="ECO:0000256" key="5">
    <source>
        <dbReference type="PIRSR" id="PIRSR600760-2"/>
    </source>
</evidence>
<keyword evidence="4 5" id="KW-0460">Magnesium</keyword>
<sequence>MPTDLPAIITGPLSPAQQTSLINIIRRAARTEILPRFRRLSAGQIAAKTRPDDLVTEADTAAEAMIARGLARMFPGATIIGEEAAAADPSLRTRAAEAELAFIIDPVDGTWNFAHGLGAFGVILAATRYGRPVFGLIYDPLADDYVIADEASPARHVTATGRETRLTMSGGGPIAKLSGYTHASLMPKPVQRLLAPLLTEFARTDALRCSAHEYRMAAMGNVDFILSGTLNPWDHAAGVLICQRAGGVAKMLDGADYTIDREKGYLLTAADPATWDAVAEVLDPLLTAPPVES</sequence>
<keyword evidence="3" id="KW-0378">Hydrolase</keyword>
<feature type="binding site" evidence="5">
    <location>
        <position position="234"/>
    </location>
    <ligand>
        <name>Mg(2+)</name>
        <dbReference type="ChEBI" id="CHEBI:18420"/>
        <label>1</label>
        <note>catalytic</note>
    </ligand>
</feature>
<dbReference type="GO" id="GO:0046854">
    <property type="term" value="P:phosphatidylinositol phosphate biosynthetic process"/>
    <property type="evidence" value="ECO:0007669"/>
    <property type="project" value="InterPro"/>
</dbReference>
<dbReference type="Gene3D" id="3.30.540.10">
    <property type="entry name" value="Fructose-1,6-Bisphosphatase, subunit A, domain 1"/>
    <property type="match status" value="1"/>
</dbReference>
<evidence type="ECO:0000256" key="1">
    <source>
        <dbReference type="ARBA" id="ARBA00009759"/>
    </source>
</evidence>
<dbReference type="Pfam" id="PF00459">
    <property type="entry name" value="Inositol_P"/>
    <property type="match status" value="1"/>
</dbReference>
<evidence type="ECO:0000313" key="6">
    <source>
        <dbReference type="EMBL" id="SDI63656.1"/>
    </source>
</evidence>
<evidence type="ECO:0000256" key="2">
    <source>
        <dbReference type="ARBA" id="ARBA00022723"/>
    </source>
</evidence>
<reference evidence="6 7" key="1">
    <citation type="submission" date="2016-10" db="EMBL/GenBank/DDBJ databases">
        <authorList>
            <person name="de Groot N.N."/>
        </authorList>
    </citation>
    <scope>NUCLEOTIDE SEQUENCE [LARGE SCALE GENOMIC DNA]</scope>
    <source>
        <strain evidence="6 7">DSM 28010</strain>
    </source>
</reference>
<evidence type="ECO:0000256" key="4">
    <source>
        <dbReference type="ARBA" id="ARBA00022842"/>
    </source>
</evidence>
<feature type="binding site" evidence="5">
    <location>
        <position position="82"/>
    </location>
    <ligand>
        <name>Mg(2+)</name>
        <dbReference type="ChEBI" id="CHEBI:18420"/>
        <label>1</label>
        <note>catalytic</note>
    </ligand>
</feature>
<dbReference type="GO" id="GO:0046872">
    <property type="term" value="F:metal ion binding"/>
    <property type="evidence" value="ECO:0007669"/>
    <property type="project" value="UniProtKB-KW"/>
</dbReference>
<dbReference type="AlphaFoldDB" id="A0A1G8M6S8"/>